<feature type="compositionally biased region" description="Basic and acidic residues" evidence="1">
    <location>
        <begin position="117"/>
        <end position="131"/>
    </location>
</feature>
<feature type="region of interest" description="Disordered" evidence="1">
    <location>
        <begin position="117"/>
        <end position="140"/>
    </location>
</feature>
<dbReference type="OrthoDB" id="9900219at2"/>
<evidence type="ECO:0000313" key="3">
    <source>
        <dbReference type="Proteomes" id="UP000315369"/>
    </source>
</evidence>
<reference evidence="2 3" key="1">
    <citation type="submission" date="2019-06" db="EMBL/GenBank/DDBJ databases">
        <authorList>
            <person name="Livingstone P."/>
            <person name="Whitworth D."/>
        </authorList>
    </citation>
    <scope>NUCLEOTIDE SEQUENCE [LARGE SCALE GENOMIC DNA]</scope>
    <source>
        <strain evidence="2 3">AM401</strain>
    </source>
</reference>
<name>A0A540WP34_9BACT</name>
<dbReference type="AlphaFoldDB" id="A0A540WP34"/>
<dbReference type="RefSeq" id="WP_141647450.1">
    <property type="nucleotide sequence ID" value="NZ_VIFM01000230.1"/>
</dbReference>
<dbReference type="Proteomes" id="UP000315369">
    <property type="component" value="Unassembled WGS sequence"/>
</dbReference>
<protein>
    <recommendedName>
        <fullName evidence="4">Lipoprotein</fullName>
    </recommendedName>
</protein>
<comment type="caution">
    <text evidence="2">The sequence shown here is derived from an EMBL/GenBank/DDBJ whole genome shotgun (WGS) entry which is preliminary data.</text>
</comment>
<accession>A0A540WP34</accession>
<evidence type="ECO:0008006" key="4">
    <source>
        <dbReference type="Google" id="ProtNLM"/>
    </source>
</evidence>
<sequence>MNRQTSRRRCLLGLTVIVLTTGCASYKSDMENLCHSVERSKARDLPIKEEDVLTIAASWAGERARSEDGLALLNAVAHVEPGSKGRVIRDAAKDAGVLNCPFADELEASVLADRAQRERKALMREQARSAKEPTAPTPAP</sequence>
<dbReference type="PROSITE" id="PS51257">
    <property type="entry name" value="PROKAR_LIPOPROTEIN"/>
    <property type="match status" value="1"/>
</dbReference>
<gene>
    <name evidence="2" type="ORF">FJV41_37695</name>
</gene>
<keyword evidence="3" id="KW-1185">Reference proteome</keyword>
<evidence type="ECO:0000256" key="1">
    <source>
        <dbReference type="SAM" id="MobiDB-lite"/>
    </source>
</evidence>
<proteinExistence type="predicted"/>
<evidence type="ECO:0000313" key="2">
    <source>
        <dbReference type="EMBL" id="TQF10778.1"/>
    </source>
</evidence>
<organism evidence="2 3">
    <name type="scientific">Myxococcus llanfairpwllgwyngyllgogerychwyrndrobwllllantysiliogogogochensis</name>
    <dbReference type="NCBI Taxonomy" id="2590453"/>
    <lineage>
        <taxon>Bacteria</taxon>
        <taxon>Pseudomonadati</taxon>
        <taxon>Myxococcota</taxon>
        <taxon>Myxococcia</taxon>
        <taxon>Myxococcales</taxon>
        <taxon>Cystobacterineae</taxon>
        <taxon>Myxococcaceae</taxon>
        <taxon>Myxococcus</taxon>
    </lineage>
</organism>
<dbReference type="EMBL" id="VIFM01000230">
    <property type="protein sequence ID" value="TQF10778.1"/>
    <property type="molecule type" value="Genomic_DNA"/>
</dbReference>